<evidence type="ECO:0000256" key="1">
    <source>
        <dbReference type="SAM" id="MobiDB-lite"/>
    </source>
</evidence>
<feature type="region of interest" description="Disordered" evidence="1">
    <location>
        <begin position="1186"/>
        <end position="1368"/>
    </location>
</feature>
<feature type="compositionally biased region" description="Polar residues" evidence="1">
    <location>
        <begin position="1780"/>
        <end position="1791"/>
    </location>
</feature>
<feature type="compositionally biased region" description="Low complexity" evidence="1">
    <location>
        <begin position="655"/>
        <end position="674"/>
    </location>
</feature>
<feature type="compositionally biased region" description="Basic and acidic residues" evidence="1">
    <location>
        <begin position="243"/>
        <end position="262"/>
    </location>
</feature>
<proteinExistence type="predicted"/>
<dbReference type="EMBL" id="CP133762">
    <property type="protein sequence ID" value="WMX43819.1"/>
    <property type="molecule type" value="Genomic_DNA"/>
</dbReference>
<dbReference type="Pfam" id="PF25547">
    <property type="entry name" value="WXG100_2"/>
    <property type="match status" value="1"/>
</dbReference>
<accession>A0ABY9RQ62</accession>
<feature type="region of interest" description="Disordered" evidence="1">
    <location>
        <begin position="1441"/>
        <end position="1460"/>
    </location>
</feature>
<protein>
    <recommendedName>
        <fullName evidence="3">Outer membrane channel protein CpnT-like N-terminal domain-containing protein</fullName>
    </recommendedName>
</protein>
<keyword evidence="2" id="KW-0472">Membrane</keyword>
<sequence>MSLEFPPECAWLFAALTGEVPPNGDEDKLFALAEVHKDLHGKLTNDLKQQISEALGYTHDAFKGNAAEMYQAAMKSFIGEEGLNYFDAVADQAKLLADFSRKGGTQLQYTKYMIIAQLVELLVEAIVAAATAFFFGASLQAYFAKVAFVRWLIKFRLGRLVLMLITHQIINVGMGVAMDVLVQWAQLNQGTRDEFDTNLTKQAALSGMVQGLLAGPFQFLGNKFGRGLANLFGKNSGKNIGNRLDEVFKPRKPDLPGPRKPDLAGPKKPSPPDPDAPRTFGDDIAKNFGDHLPKTAGPKRVSDKAAKDFVTSVGDTFDRHLKRDGAREAGENWARTLLRDTGKKDLPLNLEKSLGPLGKDLGPDVTKVLTRGTADAMGQSMLRHWSQLGVLHLGKGVFDGAHAAVSEGMYNLIFSDEHTFKTSGLTFGSGMVEGRLSHGLELGGERLGNTMRHQLLNGGMDTSGGLVSGGTDGSSGSAVSGGSAGSAGSGDSGASAGSAPSGASDGTPRPETVSEDRSDVGDAGDAGDLGSVGDLGAVDLDESTTPAGGDTKDAPTHVNLRMESDDLGSDSRTETPASAPIGPAPMAPASQPGGSPTTAPNSSASASTSPPASSSAPNQANSPNASPSKAEQPSGARKEASAPDTQAPAGQPSQSIATTSGADGASSGSSFSSSPVQDLVEPPVQPQENSGPEFSTVTEEEELASPAPDRTALATVSEGVGVDGNDYGDDTDEDGDLQYLEPWNGDEPPLSPREQGTTSGVHDPAGGEAASPRTAQEHAHATPADEPGAETRLAPGGPLVGPSSKAPLVTAGTSETTETSATTETTGVPETTEVPENSSRVNLLSLHLLRDQWTALLSDPATAADLLAEVADTRHSPGGTWHTMDVHTYRELRSRLPEQERSDLPAESVEEAFSGYSRQKTDQRHDRVEAVAALVQDLHTDAQKGPLRSDVQILLQRLLLDHGLPPARLPDAARTTTFWTGNKLHVLAAELALGMADVTHVGDARLTGTLTVAPAATPTDATLSALFPDAQENQRTLLRELLDGPHRPESPWHVLDGDAYLALRTRFGGGESGEDDPNVRTSVNDVFEAHRKALETATTRVDQLKAVADTVLKLHVTGGLPGSPESALTVHSRFVVPRMLLDLGIAPVRLPDKLHRESSWQAARNAAMRQNRVLTFATSVADAFLGTLPPSTTCSPRPPPRPMQQRPPRPASRVPTTASAPPRPSRPSTRRRPLRRTGGLAAGAGTSPPHRGTGARNWTPSARARTRRPPPIWCSPNHPRTGGPGRPTAAHRRPAVLDPRQATAARHGALAGGTGPRRAGRRHRDRPAAGRQGPADDGDAHRSGGRDRRRPASRTRTSAPGSSRRPLPLAVLSRVGQALYANPDLDEDHSVVRTAVRLAYAEASRDAERALGEYLTRHPDVQEQVRTLVRAAWDRLPADKRAELGTERNTGSGSVGDDPRTLQEVVEHGNIRERMHLLVTGVHGPLMKRLVGPKPTPAILTRERSGPGVPANQRIQQDADVVQNIRRAQERLRREQADNPGLEALLAAQEHDRRTPLRPEDAVPPLSTRERAHVVENGRLTWEPGERHRQILLMSVSQVTAEATGGLMSAGTSNTAYFTLKVVHKMATTWNVPVDFQLVRLALMADMLPVGHHTFHEIMTASEAFEQDVLVPPKPPRGAPSYVPVLSYTDNWGRFRSLPPLTESQLREAMPDGRFPDEVALGLEAHERTPDTDRFPLVEPPARRSPGRTSPPGVKKPTDPSGRTSPPSRTSRMSPPNPTAGQTSLPSPTVLSGTGSTACGTTSTSSCNACSTVPRPSPAPTPPPKPTPPPIRHRRLPPAPPARRSPAAPPGPCVPGRAGAEAGAHRGAAGVPWHAHGRGEHRTLRPEGGTEGARRTVGGRRRKTERFVDSDPSPCAPGPASRWPHGAAVLRDTAVQADGRPVGGRPRPAASASPDGSGQPCQRRLPTPRLG</sequence>
<keyword evidence="5" id="KW-1185">Reference proteome</keyword>
<name>A0ABY9RQ62_9ACTN</name>
<evidence type="ECO:0000259" key="3">
    <source>
        <dbReference type="Pfam" id="PF25547"/>
    </source>
</evidence>
<dbReference type="Proteomes" id="UP001250858">
    <property type="component" value="Chromosome"/>
</dbReference>
<feature type="compositionally biased region" description="Low complexity" evidence="1">
    <location>
        <begin position="1759"/>
        <end position="1774"/>
    </location>
</feature>
<feature type="region of interest" description="Disordered" evidence="1">
    <location>
        <begin position="1725"/>
        <end position="1971"/>
    </location>
</feature>
<feature type="compositionally biased region" description="Low complexity" evidence="1">
    <location>
        <begin position="492"/>
        <end position="506"/>
    </location>
</feature>
<organism evidence="4 5">
    <name type="scientific">Streptomyces roseicoloratus</name>
    <dbReference type="NCBI Taxonomy" id="2508722"/>
    <lineage>
        <taxon>Bacteria</taxon>
        <taxon>Bacillati</taxon>
        <taxon>Actinomycetota</taxon>
        <taxon>Actinomycetes</taxon>
        <taxon>Kitasatosporales</taxon>
        <taxon>Streptomycetaceae</taxon>
        <taxon>Streptomyces</taxon>
    </lineage>
</organism>
<evidence type="ECO:0000256" key="2">
    <source>
        <dbReference type="SAM" id="Phobius"/>
    </source>
</evidence>
<feature type="transmembrane region" description="Helical" evidence="2">
    <location>
        <begin position="160"/>
        <end position="185"/>
    </location>
</feature>
<dbReference type="RefSeq" id="WP_309547695.1">
    <property type="nucleotide sequence ID" value="NZ_CP133762.1"/>
</dbReference>
<feature type="region of interest" description="Disordered" evidence="1">
    <location>
        <begin position="454"/>
        <end position="838"/>
    </location>
</feature>
<feature type="compositionally biased region" description="Acidic residues" evidence="1">
    <location>
        <begin position="726"/>
        <end position="736"/>
    </location>
</feature>
<feature type="compositionally biased region" description="Pro residues" evidence="1">
    <location>
        <begin position="1815"/>
        <end position="1830"/>
    </location>
</feature>
<feature type="compositionally biased region" description="Basic and acidic residues" evidence="1">
    <location>
        <begin position="1725"/>
        <end position="1736"/>
    </location>
</feature>
<gene>
    <name evidence="4" type="ORF">RGF97_01595</name>
</gene>
<keyword evidence="2" id="KW-0812">Transmembrane</keyword>
<feature type="compositionally biased region" description="Basic and acidic residues" evidence="1">
    <location>
        <begin position="280"/>
        <end position="293"/>
    </location>
</feature>
<dbReference type="PANTHER" id="PTHR24216:SF65">
    <property type="entry name" value="PAXILLIN-LIKE PROTEIN 1"/>
    <property type="match status" value="1"/>
</dbReference>
<feature type="domain" description="Outer membrane channel protein CpnT-like N-terminal" evidence="3">
    <location>
        <begin position="11"/>
        <end position="146"/>
    </location>
</feature>
<feature type="compositionally biased region" description="Basic and acidic residues" evidence="1">
    <location>
        <begin position="550"/>
        <end position="573"/>
    </location>
</feature>
<feature type="compositionally biased region" description="Low complexity" evidence="1">
    <location>
        <begin position="521"/>
        <end position="538"/>
    </location>
</feature>
<feature type="compositionally biased region" description="Pro residues" evidence="1">
    <location>
        <begin position="1196"/>
        <end position="1210"/>
    </location>
</feature>
<feature type="compositionally biased region" description="Low complexity" evidence="1">
    <location>
        <begin position="1236"/>
        <end position="1249"/>
    </location>
</feature>
<feature type="compositionally biased region" description="Low complexity" evidence="1">
    <location>
        <begin position="1856"/>
        <end position="1870"/>
    </location>
</feature>
<feature type="compositionally biased region" description="Gly residues" evidence="1">
    <location>
        <begin position="482"/>
        <end position="491"/>
    </location>
</feature>
<dbReference type="PANTHER" id="PTHR24216">
    <property type="entry name" value="PAXILLIN-RELATED"/>
    <property type="match status" value="1"/>
</dbReference>
<reference evidence="4 5" key="1">
    <citation type="submission" date="2023-09" db="EMBL/GenBank/DDBJ databases">
        <title>Complete genome of Streptomyces roseicoloratus T14.</title>
        <authorList>
            <person name="Bashizi T."/>
            <person name="Kim M.-J."/>
            <person name="Lee G."/>
            <person name="Tagele S.B."/>
            <person name="Shin J.-H."/>
        </authorList>
    </citation>
    <scope>NUCLEOTIDE SEQUENCE [LARGE SCALE GENOMIC DNA]</scope>
    <source>
        <strain evidence="4 5">T14</strain>
    </source>
</reference>
<evidence type="ECO:0000313" key="4">
    <source>
        <dbReference type="EMBL" id="WMX43819.1"/>
    </source>
</evidence>
<evidence type="ECO:0000313" key="5">
    <source>
        <dbReference type="Proteomes" id="UP001250858"/>
    </source>
</evidence>
<dbReference type="InterPro" id="IPR057746">
    <property type="entry name" value="CpnT-like_N"/>
</dbReference>
<feature type="compositionally biased region" description="Polar residues" evidence="1">
    <location>
        <begin position="686"/>
        <end position="697"/>
    </location>
</feature>
<feature type="transmembrane region" description="Helical" evidence="2">
    <location>
        <begin position="125"/>
        <end position="148"/>
    </location>
</feature>
<feature type="region of interest" description="Disordered" evidence="1">
    <location>
        <begin position="242"/>
        <end position="303"/>
    </location>
</feature>
<feature type="compositionally biased region" description="Low complexity" evidence="1">
    <location>
        <begin position="1792"/>
        <end position="1814"/>
    </location>
</feature>
<feature type="compositionally biased region" description="Low complexity" evidence="1">
    <location>
        <begin position="810"/>
        <end position="836"/>
    </location>
</feature>
<feature type="compositionally biased region" description="Pro residues" evidence="1">
    <location>
        <begin position="1837"/>
        <end position="1853"/>
    </location>
</feature>
<keyword evidence="2" id="KW-1133">Transmembrane helix</keyword>
<feature type="compositionally biased region" description="Low complexity" evidence="1">
    <location>
        <begin position="595"/>
        <end position="628"/>
    </location>
</feature>